<evidence type="ECO:0000256" key="1">
    <source>
        <dbReference type="SAM" id="Phobius"/>
    </source>
</evidence>
<evidence type="ECO:0000313" key="3">
    <source>
        <dbReference type="EMBL" id="PIK46985.1"/>
    </source>
</evidence>
<keyword evidence="1" id="KW-0472">Membrane</keyword>
<dbReference type="Proteomes" id="UP000230750">
    <property type="component" value="Unassembled WGS sequence"/>
</dbReference>
<dbReference type="AlphaFoldDB" id="A0A2G8KG96"/>
<evidence type="ECO:0000256" key="2">
    <source>
        <dbReference type="SAM" id="SignalP"/>
    </source>
</evidence>
<feature type="chain" id="PRO_5013715056" description="Transmembrane protein" evidence="2">
    <location>
        <begin position="19"/>
        <end position="198"/>
    </location>
</feature>
<keyword evidence="1" id="KW-1133">Transmembrane helix</keyword>
<feature type="signal peptide" evidence="2">
    <location>
        <begin position="1"/>
        <end position="18"/>
    </location>
</feature>
<dbReference type="EMBL" id="MRZV01000608">
    <property type="protein sequence ID" value="PIK46985.1"/>
    <property type="molecule type" value="Genomic_DNA"/>
</dbReference>
<feature type="transmembrane region" description="Helical" evidence="1">
    <location>
        <begin position="51"/>
        <end position="76"/>
    </location>
</feature>
<comment type="caution">
    <text evidence="3">The sequence shown here is derived from an EMBL/GenBank/DDBJ whole genome shotgun (WGS) entry which is preliminary data.</text>
</comment>
<reference evidence="3 4" key="1">
    <citation type="journal article" date="2017" name="PLoS Biol.">
        <title>The sea cucumber genome provides insights into morphological evolution and visceral regeneration.</title>
        <authorList>
            <person name="Zhang X."/>
            <person name="Sun L."/>
            <person name="Yuan J."/>
            <person name="Sun Y."/>
            <person name="Gao Y."/>
            <person name="Zhang L."/>
            <person name="Li S."/>
            <person name="Dai H."/>
            <person name="Hamel J.F."/>
            <person name="Liu C."/>
            <person name="Yu Y."/>
            <person name="Liu S."/>
            <person name="Lin W."/>
            <person name="Guo K."/>
            <person name="Jin S."/>
            <person name="Xu P."/>
            <person name="Storey K.B."/>
            <person name="Huan P."/>
            <person name="Zhang T."/>
            <person name="Zhou Y."/>
            <person name="Zhang J."/>
            <person name="Lin C."/>
            <person name="Li X."/>
            <person name="Xing L."/>
            <person name="Huo D."/>
            <person name="Sun M."/>
            <person name="Wang L."/>
            <person name="Mercier A."/>
            <person name="Li F."/>
            <person name="Yang H."/>
            <person name="Xiang J."/>
        </authorList>
    </citation>
    <scope>NUCLEOTIDE SEQUENCE [LARGE SCALE GENOMIC DNA]</scope>
    <source>
        <strain evidence="3">Shaxun</strain>
        <tissue evidence="3">Muscle</tissue>
    </source>
</reference>
<name>A0A2G8KG96_STIJA</name>
<sequence length="198" mass="21669">MNSKHILLLTACLFSAFSFIKDPLSQKSTQNLLVHTNYNESYITARGNGSVFLFIAVIGILCIGFAAGSVTSYLTLSPKLINATSFFLSKFQRDPSKVLTDTSAAAVDEPGDSTYYQADDNNPSAIQDTVGKAELKKSLKLKSLSFNKKDDHVNTSRSHRDKTCGSESASTIDKADRYDADCDSIIYFDVGEVYATME</sequence>
<keyword evidence="2" id="KW-0732">Signal</keyword>
<keyword evidence="1" id="KW-0812">Transmembrane</keyword>
<gene>
    <name evidence="3" type="ORF">BSL78_16123</name>
</gene>
<accession>A0A2G8KG96</accession>
<proteinExistence type="predicted"/>
<keyword evidence="4" id="KW-1185">Reference proteome</keyword>
<evidence type="ECO:0000313" key="4">
    <source>
        <dbReference type="Proteomes" id="UP000230750"/>
    </source>
</evidence>
<protein>
    <recommendedName>
        <fullName evidence="5">Transmembrane protein</fullName>
    </recommendedName>
</protein>
<organism evidence="3 4">
    <name type="scientific">Stichopus japonicus</name>
    <name type="common">Sea cucumber</name>
    <dbReference type="NCBI Taxonomy" id="307972"/>
    <lineage>
        <taxon>Eukaryota</taxon>
        <taxon>Metazoa</taxon>
        <taxon>Echinodermata</taxon>
        <taxon>Eleutherozoa</taxon>
        <taxon>Echinozoa</taxon>
        <taxon>Holothuroidea</taxon>
        <taxon>Aspidochirotacea</taxon>
        <taxon>Aspidochirotida</taxon>
        <taxon>Stichopodidae</taxon>
        <taxon>Apostichopus</taxon>
    </lineage>
</organism>
<evidence type="ECO:0008006" key="5">
    <source>
        <dbReference type="Google" id="ProtNLM"/>
    </source>
</evidence>